<organism evidence="15 16">
    <name type="scientific">Candidatus Nealsonbacteria bacterium CG02_land_8_20_14_3_00_37_10</name>
    <dbReference type="NCBI Taxonomy" id="1974699"/>
    <lineage>
        <taxon>Bacteria</taxon>
        <taxon>Candidatus Nealsoniibacteriota</taxon>
    </lineage>
</organism>
<keyword evidence="8 14" id="KW-1133">Transmembrane helix</keyword>
<evidence type="ECO:0000256" key="12">
    <source>
        <dbReference type="ARBA" id="ARBA00032932"/>
    </source>
</evidence>
<evidence type="ECO:0000256" key="11">
    <source>
        <dbReference type="ARBA" id="ARBA00032707"/>
    </source>
</evidence>
<evidence type="ECO:0000256" key="14">
    <source>
        <dbReference type="SAM" id="Phobius"/>
    </source>
</evidence>
<dbReference type="InterPro" id="IPR003824">
    <property type="entry name" value="UppP"/>
</dbReference>
<keyword evidence="5" id="KW-1003">Cell membrane</keyword>
<dbReference type="GO" id="GO:0050380">
    <property type="term" value="F:undecaprenyl-diphosphatase activity"/>
    <property type="evidence" value="ECO:0007669"/>
    <property type="project" value="UniProtKB-EC"/>
</dbReference>
<evidence type="ECO:0000256" key="8">
    <source>
        <dbReference type="ARBA" id="ARBA00022989"/>
    </source>
</evidence>
<dbReference type="Pfam" id="PF02673">
    <property type="entry name" value="BacA"/>
    <property type="match status" value="1"/>
</dbReference>
<evidence type="ECO:0000256" key="4">
    <source>
        <dbReference type="ARBA" id="ARBA00021581"/>
    </source>
</evidence>
<dbReference type="GO" id="GO:0005886">
    <property type="term" value="C:plasma membrane"/>
    <property type="evidence" value="ECO:0007669"/>
    <property type="project" value="UniProtKB-SubCell"/>
</dbReference>
<keyword evidence="9 14" id="KW-0472">Membrane</keyword>
<comment type="catalytic activity">
    <reaction evidence="13">
        <text>di-trans,octa-cis-undecaprenyl diphosphate + H2O = di-trans,octa-cis-undecaprenyl phosphate + phosphate + H(+)</text>
        <dbReference type="Rhea" id="RHEA:28094"/>
        <dbReference type="ChEBI" id="CHEBI:15377"/>
        <dbReference type="ChEBI" id="CHEBI:15378"/>
        <dbReference type="ChEBI" id="CHEBI:43474"/>
        <dbReference type="ChEBI" id="CHEBI:58405"/>
        <dbReference type="ChEBI" id="CHEBI:60392"/>
        <dbReference type="EC" id="3.6.1.27"/>
    </reaction>
</comment>
<dbReference type="GO" id="GO:0046677">
    <property type="term" value="P:response to antibiotic"/>
    <property type="evidence" value="ECO:0007669"/>
    <property type="project" value="UniProtKB-KW"/>
</dbReference>
<evidence type="ECO:0000256" key="2">
    <source>
        <dbReference type="ARBA" id="ARBA00010621"/>
    </source>
</evidence>
<comment type="subcellular location">
    <subcellularLocation>
        <location evidence="1">Cell membrane</location>
        <topology evidence="1">Multi-pass membrane protein</topology>
    </subcellularLocation>
</comment>
<evidence type="ECO:0000256" key="9">
    <source>
        <dbReference type="ARBA" id="ARBA00023136"/>
    </source>
</evidence>
<keyword evidence="6 14" id="KW-0812">Transmembrane</keyword>
<feature type="transmembrane region" description="Helical" evidence="14">
    <location>
        <begin position="241"/>
        <end position="261"/>
    </location>
</feature>
<dbReference type="EMBL" id="PETZ01000009">
    <property type="protein sequence ID" value="PIV45326.1"/>
    <property type="molecule type" value="Genomic_DNA"/>
</dbReference>
<keyword evidence="10" id="KW-0046">Antibiotic resistance</keyword>
<dbReference type="Proteomes" id="UP000230864">
    <property type="component" value="Unassembled WGS sequence"/>
</dbReference>
<evidence type="ECO:0000313" key="16">
    <source>
        <dbReference type="Proteomes" id="UP000230864"/>
    </source>
</evidence>
<evidence type="ECO:0000256" key="10">
    <source>
        <dbReference type="ARBA" id="ARBA00023251"/>
    </source>
</evidence>
<reference evidence="16" key="1">
    <citation type="submission" date="2017-09" db="EMBL/GenBank/DDBJ databases">
        <title>Depth-based differentiation of microbial function through sediment-hosted aquifers and enrichment of novel symbionts in the deep terrestrial subsurface.</title>
        <authorList>
            <person name="Probst A.J."/>
            <person name="Ladd B."/>
            <person name="Jarett J.K."/>
            <person name="Geller-Mcgrath D.E."/>
            <person name="Sieber C.M.K."/>
            <person name="Emerson J.B."/>
            <person name="Anantharaman K."/>
            <person name="Thomas B.C."/>
            <person name="Malmstrom R."/>
            <person name="Stieglmeier M."/>
            <person name="Klingl A."/>
            <person name="Woyke T."/>
            <person name="Ryan C.M."/>
            <person name="Banfield J.F."/>
        </authorList>
    </citation>
    <scope>NUCLEOTIDE SEQUENCE [LARGE SCALE GENOMIC DNA]</scope>
</reference>
<comment type="similarity">
    <text evidence="2">Belongs to the UppP family.</text>
</comment>
<sequence>MLDYVILGVIQGIFEWIPISSQGVVAIVSQFLIKEVHPLEIALFLHLGTFFAVLVYFRKNWFEILKLKDLALLRFLLISTIVSGVVGFSLYNNLVKSITMGSSLLVVTGFGLLLTAYYHTRVAAKGKKEDLSSLTKAKKISGINFNKLAVIAGILQGLAVIPGLSRSGATIFGLSLGKLNPGEILKISYMMSAPAVLAMSGFLFIKNPTLISEGWPALVFSFLAGFLALGFLLKIAAKIDFFKFTLIFAFFCFLGAGLELLV</sequence>
<keyword evidence="7" id="KW-0378">Hydrolase</keyword>
<proteinExistence type="inferred from homology"/>
<gene>
    <name evidence="15" type="ORF">COS25_00415</name>
</gene>
<evidence type="ECO:0000256" key="3">
    <source>
        <dbReference type="ARBA" id="ARBA00012374"/>
    </source>
</evidence>
<feature type="transmembrane region" description="Helical" evidence="14">
    <location>
        <begin position="145"/>
        <end position="164"/>
    </location>
</feature>
<feature type="transmembrane region" description="Helical" evidence="14">
    <location>
        <begin position="97"/>
        <end position="118"/>
    </location>
</feature>
<comment type="caution">
    <text evidence="15">The sequence shown here is derived from an EMBL/GenBank/DDBJ whole genome shotgun (WGS) entry which is preliminary data.</text>
</comment>
<evidence type="ECO:0000313" key="15">
    <source>
        <dbReference type="EMBL" id="PIV45326.1"/>
    </source>
</evidence>
<dbReference type="EC" id="3.6.1.27" evidence="3"/>
<name>A0A2M7DA42_9BACT</name>
<dbReference type="AlphaFoldDB" id="A0A2M7DA42"/>
<protein>
    <recommendedName>
        <fullName evidence="4">Undecaprenyl-diphosphatase</fullName>
        <ecNumber evidence="3">3.6.1.27</ecNumber>
    </recommendedName>
    <alternativeName>
        <fullName evidence="12">Bacitracin resistance protein</fullName>
    </alternativeName>
    <alternativeName>
        <fullName evidence="11">Undecaprenyl pyrophosphate phosphatase</fullName>
    </alternativeName>
</protein>
<dbReference type="PANTHER" id="PTHR30622:SF2">
    <property type="entry name" value="UNDECAPRENYL-DIPHOSPHATASE"/>
    <property type="match status" value="1"/>
</dbReference>
<feature type="transmembrane region" description="Helical" evidence="14">
    <location>
        <begin position="217"/>
        <end position="235"/>
    </location>
</feature>
<feature type="transmembrane region" description="Helical" evidence="14">
    <location>
        <begin position="184"/>
        <end position="205"/>
    </location>
</feature>
<dbReference type="PANTHER" id="PTHR30622">
    <property type="entry name" value="UNDECAPRENYL-DIPHOSPHATASE"/>
    <property type="match status" value="1"/>
</dbReference>
<feature type="transmembrane region" description="Helical" evidence="14">
    <location>
        <begin position="12"/>
        <end position="33"/>
    </location>
</feature>
<evidence type="ECO:0000256" key="5">
    <source>
        <dbReference type="ARBA" id="ARBA00022475"/>
    </source>
</evidence>
<feature type="transmembrane region" description="Helical" evidence="14">
    <location>
        <begin position="39"/>
        <end position="58"/>
    </location>
</feature>
<feature type="transmembrane region" description="Helical" evidence="14">
    <location>
        <begin position="70"/>
        <end position="91"/>
    </location>
</feature>
<evidence type="ECO:0000256" key="7">
    <source>
        <dbReference type="ARBA" id="ARBA00022801"/>
    </source>
</evidence>
<evidence type="ECO:0000256" key="6">
    <source>
        <dbReference type="ARBA" id="ARBA00022692"/>
    </source>
</evidence>
<evidence type="ECO:0000256" key="13">
    <source>
        <dbReference type="ARBA" id="ARBA00047594"/>
    </source>
</evidence>
<evidence type="ECO:0000256" key="1">
    <source>
        <dbReference type="ARBA" id="ARBA00004651"/>
    </source>
</evidence>
<accession>A0A2M7DA42</accession>